<protein>
    <submittedName>
        <fullName evidence="3">Peptidase family M23</fullName>
    </submittedName>
</protein>
<dbReference type="OrthoDB" id="9814377at2"/>
<dbReference type="InterPro" id="IPR016047">
    <property type="entry name" value="M23ase_b-sheet_dom"/>
</dbReference>
<gene>
    <name evidence="3" type="ORF">LX73_0302</name>
</gene>
<keyword evidence="1" id="KW-1133">Transmembrane helix</keyword>
<dbReference type="SUPFAM" id="SSF51261">
    <property type="entry name" value="Duplicated hybrid motif"/>
    <property type="match status" value="1"/>
</dbReference>
<reference evidence="3 4" key="1">
    <citation type="submission" date="2019-07" db="EMBL/GenBank/DDBJ databases">
        <title>Genomic Encyclopedia of Archaeal and Bacterial Type Strains, Phase II (KMG-II): from individual species to whole genera.</title>
        <authorList>
            <person name="Goeker M."/>
        </authorList>
    </citation>
    <scope>NUCLEOTIDE SEQUENCE [LARGE SCALE GENOMIC DNA]</scope>
    <source>
        <strain evidence="3 4">DSM 21935</strain>
    </source>
</reference>
<dbReference type="GO" id="GO:0004222">
    <property type="term" value="F:metalloendopeptidase activity"/>
    <property type="evidence" value="ECO:0007669"/>
    <property type="project" value="TreeGrafter"/>
</dbReference>
<dbReference type="CDD" id="cd12797">
    <property type="entry name" value="M23_peptidase"/>
    <property type="match status" value="1"/>
</dbReference>
<proteinExistence type="predicted"/>
<dbReference type="AlphaFoldDB" id="A0A5D3YNS4"/>
<dbReference type="Gene3D" id="2.70.70.10">
    <property type="entry name" value="Glucose Permease (Domain IIA)"/>
    <property type="match status" value="1"/>
</dbReference>
<evidence type="ECO:0000256" key="1">
    <source>
        <dbReference type="SAM" id="Phobius"/>
    </source>
</evidence>
<dbReference type="Proteomes" id="UP000324595">
    <property type="component" value="Unassembled WGS sequence"/>
</dbReference>
<keyword evidence="4" id="KW-1185">Reference proteome</keyword>
<feature type="transmembrane region" description="Helical" evidence="1">
    <location>
        <begin position="42"/>
        <end position="68"/>
    </location>
</feature>
<evidence type="ECO:0000313" key="4">
    <source>
        <dbReference type="Proteomes" id="UP000324595"/>
    </source>
</evidence>
<evidence type="ECO:0000259" key="2">
    <source>
        <dbReference type="Pfam" id="PF01551"/>
    </source>
</evidence>
<dbReference type="PANTHER" id="PTHR21666:SF270">
    <property type="entry name" value="MUREIN HYDROLASE ACTIVATOR ENVC"/>
    <property type="match status" value="1"/>
</dbReference>
<feature type="domain" description="M23ase beta-sheet core" evidence="2">
    <location>
        <begin position="183"/>
        <end position="278"/>
    </location>
</feature>
<dbReference type="RefSeq" id="WP_148897691.1">
    <property type="nucleotide sequence ID" value="NZ_VNHY01000001.1"/>
</dbReference>
<organism evidence="3 4">
    <name type="scientific">Fodinibius salinus</name>
    <dbReference type="NCBI Taxonomy" id="860790"/>
    <lineage>
        <taxon>Bacteria</taxon>
        <taxon>Pseudomonadati</taxon>
        <taxon>Balneolota</taxon>
        <taxon>Balneolia</taxon>
        <taxon>Balneolales</taxon>
        <taxon>Balneolaceae</taxon>
        <taxon>Fodinibius</taxon>
    </lineage>
</organism>
<name>A0A5D3YNS4_9BACT</name>
<dbReference type="InterPro" id="IPR011055">
    <property type="entry name" value="Dup_hybrid_motif"/>
</dbReference>
<evidence type="ECO:0000313" key="3">
    <source>
        <dbReference type="EMBL" id="TYP95008.1"/>
    </source>
</evidence>
<dbReference type="InterPro" id="IPR050570">
    <property type="entry name" value="Cell_wall_metabolism_enzyme"/>
</dbReference>
<sequence>MLDFLKEIFKNKDRDITFVLFDDEMPESSTSYQFKPSGLWKLFYSALIAVVLITLVLVMFTPLSTFLYNTEDAQLRQRVITVSQKVQSLQDSLRARDSQLSDMKKVISEGSDTSFAVSQQFEESSSNKTASNAEPNSVNQVSVSEMLSQNEVIFSEIFKQRPDFPTGYPIEGTFTRGYEPQNGHYGIDIATQQGTSFKAIADGAVINQNWTFNFGFVLHVQHNDGIITVYKHAASLSKSIGDIVTKGDILGTAGDVGVLSSGPHLHIEIWKNGIPQNPNAYLIKS</sequence>
<comment type="caution">
    <text evidence="3">The sequence shown here is derived from an EMBL/GenBank/DDBJ whole genome shotgun (WGS) entry which is preliminary data.</text>
</comment>
<dbReference type="EMBL" id="VNHY01000001">
    <property type="protein sequence ID" value="TYP95008.1"/>
    <property type="molecule type" value="Genomic_DNA"/>
</dbReference>
<accession>A0A5D3YNS4</accession>
<dbReference type="PANTHER" id="PTHR21666">
    <property type="entry name" value="PEPTIDASE-RELATED"/>
    <property type="match status" value="1"/>
</dbReference>
<dbReference type="Pfam" id="PF01551">
    <property type="entry name" value="Peptidase_M23"/>
    <property type="match status" value="1"/>
</dbReference>
<keyword evidence="1" id="KW-0472">Membrane</keyword>
<keyword evidence="1" id="KW-0812">Transmembrane</keyword>